<dbReference type="InterPro" id="IPR000847">
    <property type="entry name" value="LysR_HTH_N"/>
</dbReference>
<comment type="similarity">
    <text evidence="1">Belongs to the LysR transcriptional regulatory family.</text>
</comment>
<dbReference type="Gene3D" id="1.10.10.10">
    <property type="entry name" value="Winged helix-like DNA-binding domain superfamily/Winged helix DNA-binding domain"/>
    <property type="match status" value="1"/>
</dbReference>
<dbReference type="CDD" id="cd08422">
    <property type="entry name" value="PBP2_CrgA_like"/>
    <property type="match status" value="1"/>
</dbReference>
<dbReference type="GO" id="GO:0043565">
    <property type="term" value="F:sequence-specific DNA binding"/>
    <property type="evidence" value="ECO:0007669"/>
    <property type="project" value="TreeGrafter"/>
</dbReference>
<dbReference type="Pfam" id="PF03466">
    <property type="entry name" value="LysR_substrate"/>
    <property type="match status" value="1"/>
</dbReference>
<keyword evidence="7" id="KW-1185">Reference proteome</keyword>
<dbReference type="GO" id="GO:0006351">
    <property type="term" value="P:DNA-templated transcription"/>
    <property type="evidence" value="ECO:0007669"/>
    <property type="project" value="TreeGrafter"/>
</dbReference>
<name>A0A7V8INL3_9GAMM</name>
<dbReference type="FunFam" id="3.40.190.290:FF:000001">
    <property type="entry name" value="Transcriptional regulator, LysR family"/>
    <property type="match status" value="1"/>
</dbReference>
<dbReference type="Gene3D" id="3.40.190.290">
    <property type="match status" value="1"/>
</dbReference>
<sequence>MDKLQAMATFVAVVKAGSFVKAVESTGFSKPAVSRQVIELEKLLGVRLLHRTTRRISLTNEGQIYYQRCKEVLSVIEEAENQVCTRANQAHGRLRIGVPQDFGVLQLAPLWGQFMDKNPKVELDIVLSDRSVDPVEEGYDLVVRIGNLPDSTLISSLLATTRLILCASPEYLRVWGTPTHPNDLDKHVVIAYSYSSGGNGWVFCKEKREQIKINIHPRLNVNNGATCRFLAIKGQGIILQPDFLVYSDIIKGRLVEIMPDWQAQTLGIHALYPTRTLLPLKVQLLRDFLSDALRPKTWLLSAYDPWEKLLTGK</sequence>
<keyword evidence="2" id="KW-0805">Transcription regulation</keyword>
<dbReference type="RefSeq" id="WP_039344786.1">
    <property type="nucleotide sequence ID" value="NZ_JSXC01000002.1"/>
</dbReference>
<evidence type="ECO:0000256" key="3">
    <source>
        <dbReference type="ARBA" id="ARBA00023125"/>
    </source>
</evidence>
<dbReference type="InterPro" id="IPR036390">
    <property type="entry name" value="WH_DNA-bd_sf"/>
</dbReference>
<dbReference type="SUPFAM" id="SSF46785">
    <property type="entry name" value="Winged helix' DNA-binding domain"/>
    <property type="match status" value="1"/>
</dbReference>
<dbReference type="SUPFAM" id="SSF53850">
    <property type="entry name" value="Periplasmic binding protein-like II"/>
    <property type="match status" value="1"/>
</dbReference>
<dbReference type="InterPro" id="IPR058163">
    <property type="entry name" value="LysR-type_TF_proteobact-type"/>
</dbReference>
<dbReference type="GO" id="GO:0003700">
    <property type="term" value="F:DNA-binding transcription factor activity"/>
    <property type="evidence" value="ECO:0007669"/>
    <property type="project" value="InterPro"/>
</dbReference>
<dbReference type="PANTHER" id="PTHR30537">
    <property type="entry name" value="HTH-TYPE TRANSCRIPTIONAL REGULATOR"/>
    <property type="match status" value="1"/>
</dbReference>
<keyword evidence="3" id="KW-0238">DNA-binding</keyword>
<organism evidence="6 7">
    <name type="scientific">Pectobacterium fontis</name>
    <dbReference type="NCBI Taxonomy" id="2558042"/>
    <lineage>
        <taxon>Bacteria</taxon>
        <taxon>Pseudomonadati</taxon>
        <taxon>Pseudomonadota</taxon>
        <taxon>Gammaproteobacteria</taxon>
        <taxon>Enterobacterales</taxon>
        <taxon>Pectobacteriaceae</taxon>
        <taxon>Pectobacterium</taxon>
    </lineage>
</organism>
<evidence type="ECO:0000256" key="2">
    <source>
        <dbReference type="ARBA" id="ARBA00023015"/>
    </source>
</evidence>
<dbReference type="PROSITE" id="PS50931">
    <property type="entry name" value="HTH_LYSR"/>
    <property type="match status" value="1"/>
</dbReference>
<dbReference type="InterPro" id="IPR036388">
    <property type="entry name" value="WH-like_DNA-bd_sf"/>
</dbReference>
<dbReference type="InterPro" id="IPR005119">
    <property type="entry name" value="LysR_subst-bd"/>
</dbReference>
<evidence type="ECO:0000259" key="5">
    <source>
        <dbReference type="PROSITE" id="PS50931"/>
    </source>
</evidence>
<evidence type="ECO:0000256" key="4">
    <source>
        <dbReference type="ARBA" id="ARBA00023163"/>
    </source>
</evidence>
<keyword evidence="4" id="KW-0804">Transcription</keyword>
<dbReference type="Pfam" id="PF00126">
    <property type="entry name" value="HTH_1"/>
    <property type="match status" value="1"/>
</dbReference>
<dbReference type="EMBL" id="JSXC01000002">
    <property type="protein sequence ID" value="KHN56142.1"/>
    <property type="molecule type" value="Genomic_DNA"/>
</dbReference>
<comment type="caution">
    <text evidence="6">The sequence shown here is derived from an EMBL/GenBank/DDBJ whole genome shotgun (WGS) entry which is preliminary data.</text>
</comment>
<evidence type="ECO:0000256" key="1">
    <source>
        <dbReference type="ARBA" id="ARBA00009437"/>
    </source>
</evidence>
<gene>
    <name evidence="6" type="ORF">OI69_00850</name>
</gene>
<evidence type="ECO:0000313" key="7">
    <source>
        <dbReference type="Proteomes" id="UP000053038"/>
    </source>
</evidence>
<dbReference type="FunFam" id="1.10.10.10:FF:000001">
    <property type="entry name" value="LysR family transcriptional regulator"/>
    <property type="match status" value="1"/>
</dbReference>
<reference evidence="6 7" key="1">
    <citation type="submission" date="2014-10" db="EMBL/GenBank/DDBJ databases">
        <title>Genome sequence of Pectobacterium carotovorum M022.</title>
        <authorList>
            <person name="Chan K.-G."/>
            <person name="Tan W.-S."/>
        </authorList>
    </citation>
    <scope>NUCLEOTIDE SEQUENCE [LARGE SCALE GENOMIC DNA]</scope>
    <source>
        <strain evidence="6 7">M022</strain>
    </source>
</reference>
<accession>A0A7V8INL3</accession>
<feature type="domain" description="HTH lysR-type" evidence="5">
    <location>
        <begin position="1"/>
        <end position="59"/>
    </location>
</feature>
<dbReference type="Proteomes" id="UP000053038">
    <property type="component" value="Unassembled WGS sequence"/>
</dbReference>
<dbReference type="OrthoDB" id="9815676at2"/>
<dbReference type="AlphaFoldDB" id="A0A7V8INL3"/>
<evidence type="ECO:0000313" key="6">
    <source>
        <dbReference type="EMBL" id="KHN56142.1"/>
    </source>
</evidence>
<dbReference type="PANTHER" id="PTHR30537:SF5">
    <property type="entry name" value="HTH-TYPE TRANSCRIPTIONAL ACTIVATOR TTDR-RELATED"/>
    <property type="match status" value="1"/>
</dbReference>
<proteinExistence type="inferred from homology"/>
<protein>
    <submittedName>
        <fullName evidence="6">LysR family transcriptional regulator</fullName>
    </submittedName>
</protein>